<feature type="transmembrane region" description="Helical" evidence="1">
    <location>
        <begin position="136"/>
        <end position="156"/>
    </location>
</feature>
<gene>
    <name evidence="3" type="ORF">F1C12_19620</name>
</gene>
<dbReference type="GO" id="GO:0016747">
    <property type="term" value="F:acyltransferase activity, transferring groups other than amino-acyl groups"/>
    <property type="evidence" value="ECO:0007669"/>
    <property type="project" value="InterPro"/>
</dbReference>
<dbReference type="EMBL" id="CP043641">
    <property type="protein sequence ID" value="QNE37105.1"/>
    <property type="molecule type" value="Genomic_DNA"/>
</dbReference>
<keyword evidence="3" id="KW-0808">Transferase</keyword>
<keyword evidence="1" id="KW-0472">Membrane</keyword>
<dbReference type="KEGG" id="lse:F1C12_19620"/>
<feature type="transmembrane region" description="Helical" evidence="1">
    <location>
        <begin position="97"/>
        <end position="116"/>
    </location>
</feature>
<organism evidence="3 4">
    <name type="scientific">Leifsonia shinshuensis</name>
    <dbReference type="NCBI Taxonomy" id="150026"/>
    <lineage>
        <taxon>Bacteria</taxon>
        <taxon>Bacillati</taxon>
        <taxon>Actinomycetota</taxon>
        <taxon>Actinomycetes</taxon>
        <taxon>Micrococcales</taxon>
        <taxon>Microbacteriaceae</taxon>
        <taxon>Leifsonia</taxon>
    </lineage>
</organism>
<feature type="transmembrane region" description="Helical" evidence="1">
    <location>
        <begin position="216"/>
        <end position="239"/>
    </location>
</feature>
<feature type="transmembrane region" description="Helical" evidence="1">
    <location>
        <begin position="391"/>
        <end position="409"/>
    </location>
</feature>
<dbReference type="InterPro" id="IPR002656">
    <property type="entry name" value="Acyl_transf_3_dom"/>
</dbReference>
<evidence type="ECO:0000256" key="1">
    <source>
        <dbReference type="SAM" id="Phobius"/>
    </source>
</evidence>
<feature type="transmembrane region" description="Helical" evidence="1">
    <location>
        <begin position="360"/>
        <end position="385"/>
    </location>
</feature>
<feature type="transmembrane region" description="Helical" evidence="1">
    <location>
        <begin position="329"/>
        <end position="348"/>
    </location>
</feature>
<keyword evidence="1" id="KW-1133">Transmembrane helix</keyword>
<keyword evidence="1" id="KW-0812">Transmembrane</keyword>
<feature type="transmembrane region" description="Helical" evidence="1">
    <location>
        <begin position="12"/>
        <end position="34"/>
    </location>
</feature>
<dbReference type="RefSeq" id="WP_185276513.1">
    <property type="nucleotide sequence ID" value="NZ_CP043641.1"/>
</dbReference>
<keyword evidence="3" id="KW-0012">Acyltransferase</keyword>
<reference evidence="4" key="1">
    <citation type="submission" date="2019-09" db="EMBL/GenBank/DDBJ databases">
        <title>Antimicrobial potential of Antarctic Bacteria.</title>
        <authorList>
            <person name="Benaud N."/>
            <person name="Edwards R.J."/>
            <person name="Ferrari B.C."/>
        </authorList>
    </citation>
    <scope>NUCLEOTIDE SEQUENCE [LARGE SCALE GENOMIC DNA]</scope>
    <source>
        <strain evidence="4">INR9</strain>
    </source>
</reference>
<proteinExistence type="predicted"/>
<accession>A0A7G6YF40</accession>
<evidence type="ECO:0000313" key="3">
    <source>
        <dbReference type="EMBL" id="QNE37105.1"/>
    </source>
</evidence>
<dbReference type="AlphaFoldDB" id="A0A7G6YF40"/>
<name>A0A7G6YF40_9MICO</name>
<evidence type="ECO:0000259" key="2">
    <source>
        <dbReference type="Pfam" id="PF01757"/>
    </source>
</evidence>
<feature type="transmembrane region" description="Helical" evidence="1">
    <location>
        <begin position="278"/>
        <end position="309"/>
    </location>
</feature>
<sequence>MTLRVPAGRDLSVDFARAMCLPVVVLLHALQLGIGGDPLGAFNALAGFRPLAWATWPLMIMPVFFFCGGFAALGQWRRMRRDGATSSAYLRSRTRRLAQPVVLVMPAVGAVLAIMALSGADGTFLEQLAHRLAEPLWFIAVYIGVSACVPAMAALHERAPLRTLTALAAGAAMVDLLSRAGGLPVAALNWGFVWLFAQQLGFLLRDGWFERASRWLLVGLAAASYAAMGLLVAFAGYSYDMLTNLNPPTLCILLLSLGQVSLFALLQPAIRRAMAVRPVLAVVFVFGLFGMVIYLWHTVAMAAVVGIQLALGLPFPPVLSPSWWATRPVWILAIAAFVALACLVVPRLEKRWPRAARRPLPLVLAAFWSAVAMVGVGVVLLGGYLPAANGLVGWVLVTVAVLALLIGGIRAPRRAPAGESDAERVEA</sequence>
<feature type="domain" description="Acyltransferase 3" evidence="2">
    <location>
        <begin position="11"/>
        <end position="344"/>
    </location>
</feature>
<evidence type="ECO:0000313" key="4">
    <source>
        <dbReference type="Proteomes" id="UP000515511"/>
    </source>
</evidence>
<feature type="transmembrane region" description="Helical" evidence="1">
    <location>
        <begin position="187"/>
        <end position="204"/>
    </location>
</feature>
<feature type="transmembrane region" description="Helical" evidence="1">
    <location>
        <begin position="54"/>
        <end position="76"/>
    </location>
</feature>
<protein>
    <submittedName>
        <fullName evidence="3">Acyltransferase</fullName>
    </submittedName>
</protein>
<feature type="transmembrane region" description="Helical" evidence="1">
    <location>
        <begin position="245"/>
        <end position="266"/>
    </location>
</feature>
<dbReference type="Pfam" id="PF01757">
    <property type="entry name" value="Acyl_transf_3"/>
    <property type="match status" value="1"/>
</dbReference>
<dbReference type="Proteomes" id="UP000515511">
    <property type="component" value="Chromosome"/>
</dbReference>